<protein>
    <submittedName>
        <fullName evidence="12">Energy transducer TonB</fullName>
    </submittedName>
</protein>
<reference evidence="12 13" key="1">
    <citation type="submission" date="2018-06" db="EMBL/GenBank/DDBJ databases">
        <title>The draft genome sequence of Crocinitomix sp. SM1701.</title>
        <authorList>
            <person name="Zhang X."/>
        </authorList>
    </citation>
    <scope>NUCLEOTIDE SEQUENCE [LARGE SCALE GENOMIC DNA]</scope>
    <source>
        <strain evidence="12 13">SM1701</strain>
    </source>
</reference>
<sequence length="223" mass="24943">MELKKSKEADLESKKAGFLVLGGIIAGAIVLMAFTYKSIVIKPIPKEIVKQETEKEEIIEEFYQNEPPPPPPPAQTPPPVVTEVEEVEDDVIIVPPPIIDDDLRDMDFEPDEPVKVEKKVIYDVVGVQPEFPGGDLEMIKFIQETFEYPEIAREMGEQGTVYVEFVINKDGSIEDAKVVKGVSRSIDKEALRVVKKMPNWKPGEQAGKAVNVRYTIPIKARLG</sequence>
<dbReference type="PANTHER" id="PTHR33446">
    <property type="entry name" value="PROTEIN TONB-RELATED"/>
    <property type="match status" value="1"/>
</dbReference>
<gene>
    <name evidence="12" type="ORF">DNU06_09620</name>
</gene>
<dbReference type="InterPro" id="IPR003538">
    <property type="entry name" value="TonB"/>
</dbReference>
<dbReference type="GO" id="GO:0015891">
    <property type="term" value="P:siderophore transport"/>
    <property type="evidence" value="ECO:0007669"/>
    <property type="project" value="InterPro"/>
</dbReference>
<feature type="transmembrane region" description="Helical" evidence="10">
    <location>
        <begin position="16"/>
        <end position="36"/>
    </location>
</feature>
<comment type="caution">
    <text evidence="12">The sequence shown here is derived from an EMBL/GenBank/DDBJ whole genome shotgun (WGS) entry which is preliminary data.</text>
</comment>
<dbReference type="NCBIfam" id="TIGR01352">
    <property type="entry name" value="tonB_Cterm"/>
    <property type="match status" value="1"/>
</dbReference>
<dbReference type="Gene3D" id="3.30.1150.10">
    <property type="match status" value="1"/>
</dbReference>
<keyword evidence="13" id="KW-1185">Reference proteome</keyword>
<dbReference type="PROSITE" id="PS52015">
    <property type="entry name" value="TONB_CTD"/>
    <property type="match status" value="1"/>
</dbReference>
<evidence type="ECO:0000256" key="4">
    <source>
        <dbReference type="ARBA" id="ARBA00022475"/>
    </source>
</evidence>
<keyword evidence="5" id="KW-0997">Cell inner membrane</keyword>
<keyword evidence="8 10" id="KW-1133">Transmembrane helix</keyword>
<evidence type="ECO:0000256" key="1">
    <source>
        <dbReference type="ARBA" id="ARBA00004383"/>
    </source>
</evidence>
<keyword evidence="9 10" id="KW-0472">Membrane</keyword>
<evidence type="ECO:0000256" key="10">
    <source>
        <dbReference type="SAM" id="Phobius"/>
    </source>
</evidence>
<comment type="similarity">
    <text evidence="2">Belongs to the TonB family.</text>
</comment>
<evidence type="ECO:0000256" key="3">
    <source>
        <dbReference type="ARBA" id="ARBA00022448"/>
    </source>
</evidence>
<evidence type="ECO:0000259" key="11">
    <source>
        <dbReference type="PROSITE" id="PS52015"/>
    </source>
</evidence>
<dbReference type="SUPFAM" id="SSF74653">
    <property type="entry name" value="TolA/TonB C-terminal domain"/>
    <property type="match status" value="1"/>
</dbReference>
<evidence type="ECO:0000256" key="7">
    <source>
        <dbReference type="ARBA" id="ARBA00022927"/>
    </source>
</evidence>
<dbReference type="PRINTS" id="PR01374">
    <property type="entry name" value="TONBPROTEIN"/>
</dbReference>
<dbReference type="GO" id="GO:0098797">
    <property type="term" value="C:plasma membrane protein complex"/>
    <property type="evidence" value="ECO:0007669"/>
    <property type="project" value="TreeGrafter"/>
</dbReference>
<name>A0A2W1NQR3_9FLAO</name>
<proteinExistence type="inferred from homology"/>
<dbReference type="InterPro" id="IPR037682">
    <property type="entry name" value="TonB_C"/>
</dbReference>
<dbReference type="RefSeq" id="WP_111063086.1">
    <property type="nucleotide sequence ID" value="NZ_JBHUCU010000032.1"/>
</dbReference>
<dbReference type="InterPro" id="IPR051045">
    <property type="entry name" value="TonB-dependent_transducer"/>
</dbReference>
<evidence type="ECO:0000256" key="6">
    <source>
        <dbReference type="ARBA" id="ARBA00022692"/>
    </source>
</evidence>
<comment type="subcellular location">
    <subcellularLocation>
        <location evidence="1">Cell inner membrane</location>
        <topology evidence="1">Single-pass membrane protein</topology>
        <orientation evidence="1">Periplasmic side</orientation>
    </subcellularLocation>
</comment>
<evidence type="ECO:0000256" key="9">
    <source>
        <dbReference type="ARBA" id="ARBA00023136"/>
    </source>
</evidence>
<evidence type="ECO:0000313" key="12">
    <source>
        <dbReference type="EMBL" id="PZE16998.1"/>
    </source>
</evidence>
<accession>A0A2W1NQR3</accession>
<dbReference type="FunFam" id="3.30.1150.10:FF:000002">
    <property type="entry name" value="Energy transducer TonB"/>
    <property type="match status" value="1"/>
</dbReference>
<evidence type="ECO:0000256" key="2">
    <source>
        <dbReference type="ARBA" id="ARBA00006555"/>
    </source>
</evidence>
<evidence type="ECO:0000256" key="5">
    <source>
        <dbReference type="ARBA" id="ARBA00022519"/>
    </source>
</evidence>
<keyword evidence="4" id="KW-1003">Cell membrane</keyword>
<dbReference type="Proteomes" id="UP000249248">
    <property type="component" value="Unassembled WGS sequence"/>
</dbReference>
<dbReference type="InterPro" id="IPR006260">
    <property type="entry name" value="TonB/TolA_C"/>
</dbReference>
<dbReference type="GO" id="GO:0030288">
    <property type="term" value="C:outer membrane-bounded periplasmic space"/>
    <property type="evidence" value="ECO:0007669"/>
    <property type="project" value="InterPro"/>
</dbReference>
<dbReference type="EMBL" id="QKSB01000005">
    <property type="protein sequence ID" value="PZE16998.1"/>
    <property type="molecule type" value="Genomic_DNA"/>
</dbReference>
<dbReference type="GO" id="GO:0031992">
    <property type="term" value="F:energy transducer activity"/>
    <property type="evidence" value="ECO:0007669"/>
    <property type="project" value="InterPro"/>
</dbReference>
<keyword evidence="7" id="KW-0653">Protein transport</keyword>
<evidence type="ECO:0000256" key="8">
    <source>
        <dbReference type="ARBA" id="ARBA00022989"/>
    </source>
</evidence>
<dbReference type="GO" id="GO:0015031">
    <property type="term" value="P:protein transport"/>
    <property type="evidence" value="ECO:0007669"/>
    <property type="project" value="UniProtKB-KW"/>
</dbReference>
<dbReference type="AlphaFoldDB" id="A0A2W1NQR3"/>
<evidence type="ECO:0000313" key="13">
    <source>
        <dbReference type="Proteomes" id="UP000249248"/>
    </source>
</evidence>
<dbReference type="Pfam" id="PF03544">
    <property type="entry name" value="TonB_C"/>
    <property type="match status" value="1"/>
</dbReference>
<dbReference type="PANTHER" id="PTHR33446:SF2">
    <property type="entry name" value="PROTEIN TONB"/>
    <property type="match status" value="1"/>
</dbReference>
<dbReference type="OrthoDB" id="1522859at2"/>
<keyword evidence="3" id="KW-0813">Transport</keyword>
<organism evidence="12 13">
    <name type="scientific">Putridiphycobacter roseus</name>
    <dbReference type="NCBI Taxonomy" id="2219161"/>
    <lineage>
        <taxon>Bacteria</taxon>
        <taxon>Pseudomonadati</taxon>
        <taxon>Bacteroidota</taxon>
        <taxon>Flavobacteriia</taxon>
        <taxon>Flavobacteriales</taxon>
        <taxon>Crocinitomicaceae</taxon>
        <taxon>Putridiphycobacter</taxon>
    </lineage>
</organism>
<keyword evidence="6 10" id="KW-0812">Transmembrane</keyword>
<dbReference type="GO" id="GO:0055085">
    <property type="term" value="P:transmembrane transport"/>
    <property type="evidence" value="ECO:0007669"/>
    <property type="project" value="InterPro"/>
</dbReference>
<feature type="domain" description="TonB C-terminal" evidence="11">
    <location>
        <begin position="133"/>
        <end position="223"/>
    </location>
</feature>